<evidence type="ECO:0000313" key="2">
    <source>
        <dbReference type="EMBL" id="MEE7459375.1"/>
    </source>
</evidence>
<gene>
    <name evidence="2" type="ORF">MRSR164_22050</name>
</gene>
<accession>A0ABU7TFY5</accession>
<keyword evidence="3" id="KW-1185">Reference proteome</keyword>
<keyword evidence="1" id="KW-0732">Signal</keyword>
<comment type="caution">
    <text evidence="2">The sequence shown here is derived from an EMBL/GenBank/DDBJ whole genome shotgun (WGS) entry which is preliminary data.</text>
</comment>
<dbReference type="InterPro" id="IPR008989">
    <property type="entry name" value="Myosin_S1_N"/>
</dbReference>
<reference evidence="2 3" key="1">
    <citation type="journal article" date="2012" name="Genet. Mol. Biol.">
        <title>Analysis of 16S rRNA and mxaF genes revealing insights into Methylobacterium niche-specific plant association.</title>
        <authorList>
            <person name="Dourado M.N."/>
            <person name="Andreote F.D."/>
            <person name="Dini-Andreote F."/>
            <person name="Conti R."/>
            <person name="Araujo J.M."/>
            <person name="Araujo W.L."/>
        </authorList>
    </citation>
    <scope>NUCLEOTIDE SEQUENCE [LARGE SCALE GENOMIC DNA]</scope>
    <source>
        <strain evidence="2 3">SR1.6/4</strain>
    </source>
</reference>
<sequence>MLRTMRTALTLAALTTLAGAAQAAPDLQRVRGTIESSDGGSVTVKTTDGTSQTVQLGGAKFAWVVKSSLDQIKEGTFIGTATKGENPMTALEVVLFPESMRGTAEGHYAWDAIPDHTAGGGGPVVKSSMTNGTVKAGGAGAGGAPKVKSSMTNATVASSDAGSGGGERTLTVTYDKDGSKTIVVPPKAPIVAFEPADKAILTPGAKIFVVAAKDGGKLDGKLVAVGKDGLTPPM</sequence>
<dbReference type="Gene3D" id="2.30.30.360">
    <property type="entry name" value="Myosin S1 fragment, N-terminal"/>
    <property type="match status" value="1"/>
</dbReference>
<evidence type="ECO:0000256" key="1">
    <source>
        <dbReference type="SAM" id="SignalP"/>
    </source>
</evidence>
<protein>
    <submittedName>
        <fullName evidence="2">Metal ABC transporter permease</fullName>
    </submittedName>
</protein>
<evidence type="ECO:0000313" key="3">
    <source>
        <dbReference type="Proteomes" id="UP001349262"/>
    </source>
</evidence>
<dbReference type="Proteomes" id="UP001349262">
    <property type="component" value="Unassembled WGS sequence"/>
</dbReference>
<name>A0ABU7TFY5_9HYPH</name>
<feature type="chain" id="PRO_5047299354" evidence="1">
    <location>
        <begin position="24"/>
        <end position="234"/>
    </location>
</feature>
<organism evidence="2 3">
    <name type="scientific">Methylobacterium radiotolerans</name>
    <dbReference type="NCBI Taxonomy" id="31998"/>
    <lineage>
        <taxon>Bacteria</taxon>
        <taxon>Pseudomonadati</taxon>
        <taxon>Pseudomonadota</taxon>
        <taxon>Alphaproteobacteria</taxon>
        <taxon>Hyphomicrobiales</taxon>
        <taxon>Methylobacteriaceae</taxon>
        <taxon>Methylobacterium</taxon>
    </lineage>
</organism>
<proteinExistence type="predicted"/>
<dbReference type="EMBL" id="MLBY01000005">
    <property type="protein sequence ID" value="MEE7459375.1"/>
    <property type="molecule type" value="Genomic_DNA"/>
</dbReference>
<feature type="signal peptide" evidence="1">
    <location>
        <begin position="1"/>
        <end position="23"/>
    </location>
</feature>